<dbReference type="InterPro" id="IPR032632">
    <property type="entry name" value="Peptidase_M16_M"/>
</dbReference>
<feature type="domain" description="Peptidase M16 C-terminal" evidence="7">
    <location>
        <begin position="6"/>
        <end position="188"/>
    </location>
</feature>
<proteinExistence type="inferred from homology"/>
<evidence type="ECO:0000256" key="1">
    <source>
        <dbReference type="ARBA" id="ARBA00007261"/>
    </source>
</evidence>
<keyword evidence="4" id="KW-0378">Hydrolase</keyword>
<dbReference type="GO" id="GO:0008237">
    <property type="term" value="F:metallopeptidase activity"/>
    <property type="evidence" value="ECO:0007669"/>
    <property type="project" value="UniProtKB-KW"/>
</dbReference>
<dbReference type="InterPro" id="IPR011249">
    <property type="entry name" value="Metalloenz_LuxS/M16"/>
</dbReference>
<organism evidence="9">
    <name type="scientific">marine metagenome</name>
    <dbReference type="NCBI Taxonomy" id="408172"/>
    <lineage>
        <taxon>unclassified sequences</taxon>
        <taxon>metagenomes</taxon>
        <taxon>ecological metagenomes</taxon>
    </lineage>
</organism>
<dbReference type="PANTHER" id="PTHR43690:SF18">
    <property type="entry name" value="INSULIN-DEGRADING ENZYME-RELATED"/>
    <property type="match status" value="1"/>
</dbReference>
<dbReference type="PANTHER" id="PTHR43690">
    <property type="entry name" value="NARDILYSIN"/>
    <property type="match status" value="1"/>
</dbReference>
<dbReference type="SUPFAM" id="SSF63411">
    <property type="entry name" value="LuxS/MPP-like metallohydrolase"/>
    <property type="match status" value="2"/>
</dbReference>
<dbReference type="GO" id="GO:0046872">
    <property type="term" value="F:metal ion binding"/>
    <property type="evidence" value="ECO:0007669"/>
    <property type="project" value="UniProtKB-KW"/>
</dbReference>
<dbReference type="Pfam" id="PF16187">
    <property type="entry name" value="Peptidase_M16_M"/>
    <property type="match status" value="1"/>
</dbReference>
<evidence type="ECO:0000256" key="5">
    <source>
        <dbReference type="ARBA" id="ARBA00022833"/>
    </source>
</evidence>
<dbReference type="Pfam" id="PF05193">
    <property type="entry name" value="Peptidase_M16_C"/>
    <property type="match status" value="1"/>
</dbReference>
<evidence type="ECO:0008006" key="10">
    <source>
        <dbReference type="Google" id="ProtNLM"/>
    </source>
</evidence>
<keyword evidence="3" id="KW-0479">Metal-binding</keyword>
<keyword evidence="2" id="KW-0645">Protease</keyword>
<name>A0A382W2K9_9ZZZZ</name>
<sequence>METLEKVDRQVLLDFHKKYYSANQMALALLSKYSIPEMEEWATTYFSAIENSQAPDIDYPPVYLSEKEAIRLIGVKPIKDKKELALEFPLPIEYYQYYASKPEKILGSIIGHEGKGSLLSFLKEKGLATGLGANGAPDTPDYGSLGIRISLTEKGVQQYRDVLKYCFSYLDMLKQEGYQNYLFDEQKTMGKLEEVYSDKGEGAWTAISFANNLAFYPMEIAHRVEYYYGEPNPDAYMLLLSYLRPDNMLCVLSDSGLETPEEEFWYKSNYSYEEITGTAY</sequence>
<accession>A0A382W2K9</accession>
<evidence type="ECO:0000313" key="9">
    <source>
        <dbReference type="EMBL" id="SVD52934.1"/>
    </source>
</evidence>
<protein>
    <recommendedName>
        <fullName evidence="10">Pitrilysin</fullName>
    </recommendedName>
</protein>
<feature type="domain" description="Peptidase M16 middle/third" evidence="8">
    <location>
        <begin position="196"/>
        <end position="276"/>
    </location>
</feature>
<evidence type="ECO:0000256" key="6">
    <source>
        <dbReference type="ARBA" id="ARBA00023049"/>
    </source>
</evidence>
<evidence type="ECO:0000259" key="8">
    <source>
        <dbReference type="Pfam" id="PF16187"/>
    </source>
</evidence>
<dbReference type="InterPro" id="IPR050626">
    <property type="entry name" value="Peptidase_M16"/>
</dbReference>
<dbReference type="FunFam" id="3.30.830.10:FF:000005">
    <property type="entry name" value="nardilysin isoform X1"/>
    <property type="match status" value="1"/>
</dbReference>
<feature type="non-terminal residue" evidence="9">
    <location>
        <position position="280"/>
    </location>
</feature>
<dbReference type="GO" id="GO:0006508">
    <property type="term" value="P:proteolysis"/>
    <property type="evidence" value="ECO:0007669"/>
    <property type="project" value="UniProtKB-KW"/>
</dbReference>
<dbReference type="InterPro" id="IPR007863">
    <property type="entry name" value="Peptidase_M16_C"/>
</dbReference>
<evidence type="ECO:0000256" key="2">
    <source>
        <dbReference type="ARBA" id="ARBA00022670"/>
    </source>
</evidence>
<evidence type="ECO:0000259" key="7">
    <source>
        <dbReference type="Pfam" id="PF05193"/>
    </source>
</evidence>
<keyword evidence="5" id="KW-0862">Zinc</keyword>
<reference evidence="9" key="1">
    <citation type="submission" date="2018-05" db="EMBL/GenBank/DDBJ databases">
        <authorList>
            <person name="Lanie J.A."/>
            <person name="Ng W.-L."/>
            <person name="Kazmierczak K.M."/>
            <person name="Andrzejewski T.M."/>
            <person name="Davidsen T.M."/>
            <person name="Wayne K.J."/>
            <person name="Tettelin H."/>
            <person name="Glass J.I."/>
            <person name="Rusch D."/>
            <person name="Podicherti R."/>
            <person name="Tsui H.-C.T."/>
            <person name="Winkler M.E."/>
        </authorList>
    </citation>
    <scope>NUCLEOTIDE SEQUENCE</scope>
</reference>
<evidence type="ECO:0000256" key="4">
    <source>
        <dbReference type="ARBA" id="ARBA00022801"/>
    </source>
</evidence>
<evidence type="ECO:0000256" key="3">
    <source>
        <dbReference type="ARBA" id="ARBA00022723"/>
    </source>
</evidence>
<keyword evidence="6" id="KW-0482">Metalloprotease</keyword>
<dbReference type="Gene3D" id="3.30.830.10">
    <property type="entry name" value="Metalloenzyme, LuxS/M16 peptidase-like"/>
    <property type="match status" value="2"/>
</dbReference>
<dbReference type="AlphaFoldDB" id="A0A382W2K9"/>
<comment type="similarity">
    <text evidence="1">Belongs to the peptidase M16 family.</text>
</comment>
<gene>
    <name evidence="9" type="ORF">METZ01_LOCUS405788</name>
</gene>
<dbReference type="EMBL" id="UINC01156490">
    <property type="protein sequence ID" value="SVD52934.1"/>
    <property type="molecule type" value="Genomic_DNA"/>
</dbReference>